<feature type="binding site" evidence="8">
    <location>
        <position position="212"/>
    </location>
    <ligand>
        <name>Zn(2+)</name>
        <dbReference type="ChEBI" id="CHEBI:29105"/>
        <note>catalytic</note>
    </ligand>
</feature>
<dbReference type="GO" id="GO:0006665">
    <property type="term" value="P:sphingolipid metabolic process"/>
    <property type="evidence" value="ECO:0007669"/>
    <property type="project" value="UniProtKB-ARBA"/>
</dbReference>
<dbReference type="GO" id="GO:0016787">
    <property type="term" value="F:hydrolase activity"/>
    <property type="evidence" value="ECO:0007669"/>
    <property type="project" value="UniProtKB-KW"/>
</dbReference>
<evidence type="ECO:0000256" key="5">
    <source>
        <dbReference type="ARBA" id="ARBA00022989"/>
    </source>
</evidence>
<comment type="caution">
    <text evidence="10">The sequence shown here is derived from an EMBL/GenBank/DDBJ whole genome shotgun (WGS) entry which is preliminary data.</text>
</comment>
<sequence>MGRWFEYESGVAWCESAFKYQTLPIVAEFANTVTNLPIIVLPLINVFMLRKYISANNRIVLLPHLMLTINGVASTYYHATLNLFGQIVDELSILWLINVCLVAYLPIMNFYPDKLKSKVIQLRRAIICLTAVISAFCFVEPHINAFVLMAWSIPGLALIYFEAANSGISEVVELRSKIITLWLIAVIFWFSDRLMCDLWLFFGIPYFHAIFHLLSSFAAYQAFIMFSLLDIHRNPSKYFTARINYFPKRGLFAFPYIAVTEEDNSSKL</sequence>
<keyword evidence="11" id="KW-1185">Reference proteome</keyword>
<dbReference type="AlphaFoldDB" id="A0ABD6E9X3"/>
<feature type="transmembrane region" description="Helical" evidence="9">
    <location>
        <begin position="174"/>
        <end position="190"/>
    </location>
</feature>
<feature type="binding site" evidence="7">
    <location>
        <position position="13"/>
    </location>
    <ligand>
        <name>Ca(2+)</name>
        <dbReference type="ChEBI" id="CHEBI:29108"/>
    </ligand>
</feature>
<name>A0ABD6E9X3_9BILA</name>
<evidence type="ECO:0000256" key="9">
    <source>
        <dbReference type="RuleBase" id="RU364079"/>
    </source>
</evidence>
<comment type="caution">
    <text evidence="9">Lacks conserved residue(s) required for the propagation of feature annotation.</text>
</comment>
<dbReference type="GO" id="GO:0016020">
    <property type="term" value="C:membrane"/>
    <property type="evidence" value="ECO:0007669"/>
    <property type="project" value="UniProtKB-SubCell"/>
</dbReference>
<reference evidence="10 11" key="1">
    <citation type="submission" date="2024-08" db="EMBL/GenBank/DDBJ databases">
        <title>Gnathostoma spinigerum genome.</title>
        <authorList>
            <person name="Gonzalez-Bertolin B."/>
            <person name="Monzon S."/>
            <person name="Zaballos A."/>
            <person name="Jimenez P."/>
            <person name="Dekumyoy P."/>
            <person name="Varona S."/>
            <person name="Cuesta I."/>
            <person name="Sumanam S."/>
            <person name="Adisakwattana P."/>
            <person name="Gasser R.B."/>
            <person name="Hernandez-Gonzalez A."/>
            <person name="Young N.D."/>
            <person name="Perteguer M.J."/>
        </authorList>
    </citation>
    <scope>NUCLEOTIDE SEQUENCE [LARGE SCALE GENOMIC DNA]</scope>
    <source>
        <strain evidence="10">AL3</strain>
        <tissue evidence="10">Liver</tissue>
    </source>
</reference>
<feature type="binding site" evidence="7">
    <location>
        <position position="28"/>
    </location>
    <ligand>
        <name>Ca(2+)</name>
        <dbReference type="ChEBI" id="CHEBI:29108"/>
    </ligand>
</feature>
<comment type="similarity">
    <text evidence="2 9">Belongs to the alkaline ceramidase family.</text>
</comment>
<keyword evidence="7" id="KW-0106">Calcium</keyword>
<dbReference type="EMBL" id="JBGFUD010001308">
    <property type="protein sequence ID" value="MFH4976092.1"/>
    <property type="molecule type" value="Genomic_DNA"/>
</dbReference>
<dbReference type="Pfam" id="PF05875">
    <property type="entry name" value="Ceramidase"/>
    <property type="match status" value="1"/>
</dbReference>
<evidence type="ECO:0000256" key="6">
    <source>
        <dbReference type="ARBA" id="ARBA00023136"/>
    </source>
</evidence>
<feature type="binding site" evidence="8">
    <location>
        <position position="208"/>
    </location>
    <ligand>
        <name>Zn(2+)</name>
        <dbReference type="ChEBI" id="CHEBI:29105"/>
        <note>catalytic</note>
    </ligand>
</feature>
<feature type="transmembrane region" description="Helical" evidence="9">
    <location>
        <begin position="91"/>
        <end position="110"/>
    </location>
</feature>
<evidence type="ECO:0000256" key="7">
    <source>
        <dbReference type="PIRSR" id="PIRSR608901-1"/>
    </source>
</evidence>
<evidence type="ECO:0000256" key="8">
    <source>
        <dbReference type="PIRSR" id="PIRSR608901-2"/>
    </source>
</evidence>
<dbReference type="EC" id="3.5.1.-" evidence="9"/>
<comment type="subcellular location">
    <subcellularLocation>
        <location evidence="1">Membrane</location>
        <topology evidence="1">Multi-pass membrane protein</topology>
    </subcellularLocation>
</comment>
<keyword evidence="9" id="KW-0443">Lipid metabolism</keyword>
<feature type="transmembrane region" description="Helical" evidence="9">
    <location>
        <begin position="29"/>
        <end position="47"/>
    </location>
</feature>
<gene>
    <name evidence="10" type="ORF">AB6A40_002801</name>
</gene>
<dbReference type="PANTHER" id="PTHR46139:SF3">
    <property type="entry name" value="ALKALINE CERAMIDASE"/>
    <property type="match status" value="1"/>
</dbReference>
<evidence type="ECO:0000256" key="1">
    <source>
        <dbReference type="ARBA" id="ARBA00004141"/>
    </source>
</evidence>
<dbReference type="InterPro" id="IPR008901">
    <property type="entry name" value="ACER"/>
</dbReference>
<proteinExistence type="inferred from homology"/>
<comment type="function">
    <text evidence="9">Hydrolyzes the sphingolipid ceramide into sphingosine and free fatty acid.</text>
</comment>
<evidence type="ECO:0000256" key="2">
    <source>
        <dbReference type="ARBA" id="ARBA00009780"/>
    </source>
</evidence>
<feature type="transmembrane region" description="Helical" evidence="9">
    <location>
        <begin position="59"/>
        <end position="79"/>
    </location>
</feature>
<evidence type="ECO:0000313" key="10">
    <source>
        <dbReference type="EMBL" id="MFH4976092.1"/>
    </source>
</evidence>
<keyword evidence="8" id="KW-0862">Zinc</keyword>
<protein>
    <recommendedName>
        <fullName evidence="9">Alkaline ceramidase</fullName>
        <ecNumber evidence="9">3.5.1.-</ecNumber>
    </recommendedName>
</protein>
<keyword evidence="5 9" id="KW-1133">Transmembrane helix</keyword>
<comment type="cofactor">
    <cofactor evidence="8">
        <name>Zn(2+)</name>
        <dbReference type="ChEBI" id="CHEBI:29105"/>
    </cofactor>
</comment>
<keyword evidence="3 9" id="KW-0812">Transmembrane</keyword>
<keyword evidence="6 9" id="KW-0472">Membrane</keyword>
<keyword evidence="4 9" id="KW-0378">Hydrolase</keyword>
<evidence type="ECO:0000256" key="3">
    <source>
        <dbReference type="ARBA" id="ARBA00022692"/>
    </source>
</evidence>
<organism evidence="10 11">
    <name type="scientific">Gnathostoma spinigerum</name>
    <dbReference type="NCBI Taxonomy" id="75299"/>
    <lineage>
        <taxon>Eukaryota</taxon>
        <taxon>Metazoa</taxon>
        <taxon>Ecdysozoa</taxon>
        <taxon>Nematoda</taxon>
        <taxon>Chromadorea</taxon>
        <taxon>Rhabditida</taxon>
        <taxon>Spirurina</taxon>
        <taxon>Gnathostomatomorpha</taxon>
        <taxon>Gnathostomatoidea</taxon>
        <taxon>Gnathostomatidae</taxon>
        <taxon>Gnathostoma</taxon>
    </lineage>
</organism>
<feature type="binding site" evidence="7">
    <location>
        <position position="15"/>
    </location>
    <ligand>
        <name>Ca(2+)</name>
        <dbReference type="ChEBI" id="CHEBI:29108"/>
    </ligand>
</feature>
<accession>A0ABD6E9X3</accession>
<evidence type="ECO:0000313" key="11">
    <source>
        <dbReference type="Proteomes" id="UP001608902"/>
    </source>
</evidence>
<evidence type="ECO:0000256" key="4">
    <source>
        <dbReference type="ARBA" id="ARBA00022801"/>
    </source>
</evidence>
<dbReference type="PANTHER" id="PTHR46139">
    <property type="entry name" value="ALKALINE CERAMIDASE"/>
    <property type="match status" value="1"/>
</dbReference>
<dbReference type="Proteomes" id="UP001608902">
    <property type="component" value="Unassembled WGS sequence"/>
</dbReference>
<feature type="binding site" evidence="8">
    <location>
        <position position="78"/>
    </location>
    <ligand>
        <name>Zn(2+)</name>
        <dbReference type="ChEBI" id="CHEBI:29105"/>
        <note>catalytic</note>
    </ligand>
</feature>
<keyword evidence="7" id="KW-0479">Metal-binding</keyword>